<organism evidence="2">
    <name type="scientific">Anguilla anguilla</name>
    <name type="common">European freshwater eel</name>
    <name type="synonym">Muraena anguilla</name>
    <dbReference type="NCBI Taxonomy" id="7936"/>
    <lineage>
        <taxon>Eukaryota</taxon>
        <taxon>Metazoa</taxon>
        <taxon>Chordata</taxon>
        <taxon>Craniata</taxon>
        <taxon>Vertebrata</taxon>
        <taxon>Euteleostomi</taxon>
        <taxon>Actinopterygii</taxon>
        <taxon>Neopterygii</taxon>
        <taxon>Teleostei</taxon>
        <taxon>Anguilliformes</taxon>
        <taxon>Anguillidae</taxon>
        <taxon>Anguilla</taxon>
    </lineage>
</organism>
<proteinExistence type="predicted"/>
<accession>A0A0E9RV14</accession>
<feature type="region of interest" description="Disordered" evidence="1">
    <location>
        <begin position="1"/>
        <end position="29"/>
    </location>
</feature>
<reference evidence="2" key="1">
    <citation type="submission" date="2014-11" db="EMBL/GenBank/DDBJ databases">
        <authorList>
            <person name="Amaro Gonzalez C."/>
        </authorList>
    </citation>
    <scope>NUCLEOTIDE SEQUENCE</scope>
</reference>
<protein>
    <submittedName>
        <fullName evidence="2">Uncharacterized protein</fullName>
    </submittedName>
</protein>
<sequence>MTQSVSKPIHLTIISPPHRRSNLTPPQCPTSCTPSKRTTLICRFLLIRCQQS</sequence>
<reference evidence="2" key="2">
    <citation type="journal article" date="2015" name="Fish Shellfish Immunol.">
        <title>Early steps in the European eel (Anguilla anguilla)-Vibrio vulnificus interaction in the gills: Role of the RtxA13 toxin.</title>
        <authorList>
            <person name="Callol A."/>
            <person name="Pajuelo D."/>
            <person name="Ebbesson L."/>
            <person name="Teles M."/>
            <person name="MacKenzie S."/>
            <person name="Amaro C."/>
        </authorList>
    </citation>
    <scope>NUCLEOTIDE SEQUENCE</scope>
</reference>
<dbReference type="EMBL" id="GBXM01075920">
    <property type="protein sequence ID" value="JAH32657.1"/>
    <property type="molecule type" value="Transcribed_RNA"/>
</dbReference>
<evidence type="ECO:0000256" key="1">
    <source>
        <dbReference type="SAM" id="MobiDB-lite"/>
    </source>
</evidence>
<dbReference type="AlphaFoldDB" id="A0A0E9RV14"/>
<evidence type="ECO:0000313" key="2">
    <source>
        <dbReference type="EMBL" id="JAH32657.1"/>
    </source>
</evidence>
<name>A0A0E9RV14_ANGAN</name>